<dbReference type="SUPFAM" id="SSF48452">
    <property type="entry name" value="TPR-like"/>
    <property type="match status" value="1"/>
</dbReference>
<feature type="transmembrane region" description="Helical" evidence="1">
    <location>
        <begin position="21"/>
        <end position="45"/>
    </location>
</feature>
<evidence type="ECO:0000256" key="1">
    <source>
        <dbReference type="SAM" id="Phobius"/>
    </source>
</evidence>
<dbReference type="RefSeq" id="WP_014976226.1">
    <property type="nucleotide sequence ID" value="NC_018678.1"/>
</dbReference>
<organism evidence="2 3">
    <name type="scientific">Alteromonas macleodii (strain English Channel 673)</name>
    <dbReference type="NCBI Taxonomy" id="1004788"/>
    <lineage>
        <taxon>Bacteria</taxon>
        <taxon>Pseudomonadati</taxon>
        <taxon>Pseudomonadota</taxon>
        <taxon>Gammaproteobacteria</taxon>
        <taxon>Alteromonadales</taxon>
        <taxon>Alteromonadaceae</taxon>
        <taxon>Alteromonas/Salinimonas group</taxon>
        <taxon>Alteromonas</taxon>
    </lineage>
</organism>
<sequence>MKAFNLASHYNQQTFSTSLKWIVALMALWSLVWSVQLFIAGNAYYSVKNNIDMWQQRPERATTEKIELALNKIETALSYFPKNALYYQVQGQLYEWKAYSVGDAGVSSDTQTAAFDSKRNLYQAFTAYEKSLELRPNWSGSWIGLASVKWKQRELDSAFYDYVTRAVDVGAQDAIVHKFIVEYGLDMFAARSVHYVKVKDLLKRHLDLGIQNPLSRNFVLEAIQKHSAEEVVCRWLNTSSYPVKKRIPNCVTYD</sequence>
<gene>
    <name evidence="2" type="ordered locus">AMEC673_07410</name>
</gene>
<dbReference type="AlphaFoldDB" id="A0AB32ZXQ8"/>
<name>A0AB32ZXQ8_ALTME</name>
<accession>A0AB32ZXQ8</accession>
<dbReference type="Gene3D" id="1.25.40.10">
    <property type="entry name" value="Tetratricopeptide repeat domain"/>
    <property type="match status" value="1"/>
</dbReference>
<keyword evidence="1" id="KW-0472">Membrane</keyword>
<evidence type="ECO:0000313" key="2">
    <source>
        <dbReference type="EMBL" id="AFT74176.1"/>
    </source>
</evidence>
<proteinExistence type="predicted"/>
<dbReference type="NCBIfam" id="NF038257">
    <property type="entry name" value="exopoly_VpsP"/>
    <property type="match status" value="1"/>
</dbReference>
<keyword evidence="1" id="KW-0812">Transmembrane</keyword>
<dbReference type="EMBL" id="CP003844">
    <property type="protein sequence ID" value="AFT74176.1"/>
    <property type="molecule type" value="Genomic_DNA"/>
</dbReference>
<dbReference type="Proteomes" id="UP000006296">
    <property type="component" value="Chromosome"/>
</dbReference>
<protein>
    <submittedName>
        <fullName evidence="2">Uncharacterized protein</fullName>
    </submittedName>
</protein>
<reference evidence="3" key="1">
    <citation type="journal article" date="2012" name="Sci. Rep.">
        <title>Genomes of surface isolates of Alteromonas macleodii: the life of a widespread marine opportunistic copiotroph.</title>
        <authorList>
            <person name="Lopez-Perez M."/>
            <person name="Gonzaga A."/>
            <person name="Martin-Cuadrado A.B."/>
            <person name="Onyshchenko O."/>
            <person name="Ghavidel A."/>
            <person name="Ghai R."/>
            <person name="Rodriguez-Valera F."/>
        </authorList>
    </citation>
    <scope>NUCLEOTIDE SEQUENCE [LARGE SCALE GENOMIC DNA]</scope>
    <source>
        <strain evidence="3">English Channel 673</strain>
    </source>
</reference>
<dbReference type="KEGG" id="amg:AMEC673_07410"/>
<dbReference type="InterPro" id="IPR011990">
    <property type="entry name" value="TPR-like_helical_dom_sf"/>
</dbReference>
<evidence type="ECO:0000313" key="3">
    <source>
        <dbReference type="Proteomes" id="UP000006296"/>
    </source>
</evidence>
<keyword evidence="1" id="KW-1133">Transmembrane helix</keyword>